<accession>B6XH42</accession>
<name>B6XH42_9GAMM</name>
<feature type="transmembrane region" description="Helical" evidence="1">
    <location>
        <begin position="25"/>
        <end position="42"/>
    </location>
</feature>
<dbReference type="AlphaFoldDB" id="B6XH42"/>
<dbReference type="Proteomes" id="UP000003729">
    <property type="component" value="Unassembled WGS sequence"/>
</dbReference>
<gene>
    <name evidence="2" type="ORF">PROVALCAL_02680</name>
</gene>
<reference evidence="2 3" key="2">
    <citation type="submission" date="2008-10" db="EMBL/GenBank/DDBJ databases">
        <authorList>
            <person name="Fulton L."/>
            <person name="Clifton S."/>
            <person name="Fulton B."/>
            <person name="Xu J."/>
            <person name="Minx P."/>
            <person name="Pepin K.H."/>
            <person name="Johnson M."/>
            <person name="Bhonagiri V."/>
            <person name="Nash W.E."/>
            <person name="Mardis E.R."/>
            <person name="Wilson R.K."/>
        </authorList>
    </citation>
    <scope>NUCLEOTIDE SEQUENCE [LARGE SCALE GENOMIC DNA]</scope>
    <source>
        <strain evidence="2 3">DSM 30120</strain>
    </source>
</reference>
<comment type="caution">
    <text evidence="2">The sequence shown here is derived from an EMBL/GenBank/DDBJ whole genome shotgun (WGS) entry which is preliminary data.</text>
</comment>
<dbReference type="EMBL" id="ABXW01000052">
    <property type="protein sequence ID" value="EEB45235.1"/>
    <property type="molecule type" value="Genomic_DNA"/>
</dbReference>
<keyword evidence="1" id="KW-0812">Transmembrane</keyword>
<evidence type="ECO:0000313" key="3">
    <source>
        <dbReference type="Proteomes" id="UP000003729"/>
    </source>
</evidence>
<evidence type="ECO:0000256" key="1">
    <source>
        <dbReference type="SAM" id="Phobius"/>
    </source>
</evidence>
<reference evidence="2 3" key="1">
    <citation type="submission" date="2008-10" db="EMBL/GenBank/DDBJ databases">
        <title>Draft genome sequence of Providencia alcalifaciens (DSM 30120).</title>
        <authorList>
            <person name="Sudarsanam P."/>
            <person name="Ley R."/>
            <person name="Guruge J."/>
            <person name="Turnbaugh P.J."/>
            <person name="Mahowald M."/>
            <person name="Liep D."/>
            <person name="Gordon J."/>
        </authorList>
    </citation>
    <scope>NUCLEOTIDE SEQUENCE [LARGE SCALE GENOMIC DNA]</scope>
    <source>
        <strain evidence="2 3">DSM 30120</strain>
    </source>
</reference>
<protein>
    <submittedName>
        <fullName evidence="2">Uncharacterized protein</fullName>
    </submittedName>
</protein>
<keyword evidence="1" id="KW-0472">Membrane</keyword>
<evidence type="ECO:0000313" key="2">
    <source>
        <dbReference type="EMBL" id="EEB45235.1"/>
    </source>
</evidence>
<sequence>MLYYNFRLFLRYLLYDCFVLKDKCVFISISFLYMIAFVFIILY</sequence>
<keyword evidence="1" id="KW-1133">Transmembrane helix</keyword>
<proteinExistence type="predicted"/>
<organism evidence="2 3">
    <name type="scientific">Providencia alcalifaciens DSM 30120</name>
    <dbReference type="NCBI Taxonomy" id="520999"/>
    <lineage>
        <taxon>Bacteria</taxon>
        <taxon>Pseudomonadati</taxon>
        <taxon>Pseudomonadota</taxon>
        <taxon>Gammaproteobacteria</taxon>
        <taxon>Enterobacterales</taxon>
        <taxon>Morganellaceae</taxon>
        <taxon>Providencia</taxon>
    </lineage>
</organism>